<dbReference type="CDD" id="cd24008">
    <property type="entry name" value="ASKHA_NBD_GLK"/>
    <property type="match status" value="1"/>
</dbReference>
<proteinExistence type="inferred from homology"/>
<evidence type="ECO:0000256" key="4">
    <source>
        <dbReference type="RuleBase" id="RU004046"/>
    </source>
</evidence>
<dbReference type="GO" id="GO:0005536">
    <property type="term" value="F:D-glucose binding"/>
    <property type="evidence" value="ECO:0007669"/>
    <property type="project" value="InterPro"/>
</dbReference>
<comment type="similarity">
    <text evidence="3 4">Belongs to the bacterial glucokinase family.</text>
</comment>
<dbReference type="NCBIfam" id="TIGR00749">
    <property type="entry name" value="glk"/>
    <property type="match status" value="1"/>
</dbReference>
<dbReference type="GO" id="GO:0005524">
    <property type="term" value="F:ATP binding"/>
    <property type="evidence" value="ECO:0007669"/>
    <property type="project" value="UniProtKB-UniRule"/>
</dbReference>
<keyword evidence="3" id="KW-0067">ATP-binding</keyword>
<reference evidence="5 6" key="1">
    <citation type="journal article" date="2012" name="J. Bacteriol.">
        <title>Genome Sequence of Gallaecimonas xiamenensis Type Strain 3-C-1.</title>
        <authorList>
            <person name="Lai Q."/>
            <person name="Wang L."/>
            <person name="Wang W."/>
            <person name="Shao Z."/>
        </authorList>
    </citation>
    <scope>NUCLEOTIDE SEQUENCE [LARGE SCALE GENOMIC DNA]</scope>
    <source>
        <strain evidence="5 6">3-C-1</strain>
    </source>
</reference>
<dbReference type="Gene3D" id="3.40.367.20">
    <property type="match status" value="1"/>
</dbReference>
<dbReference type="PANTHER" id="PTHR47690">
    <property type="entry name" value="GLUCOKINASE"/>
    <property type="match status" value="1"/>
</dbReference>
<evidence type="ECO:0000256" key="3">
    <source>
        <dbReference type="HAMAP-Rule" id="MF_00524"/>
    </source>
</evidence>
<evidence type="ECO:0000256" key="1">
    <source>
        <dbReference type="ARBA" id="ARBA00022679"/>
    </source>
</evidence>
<dbReference type="GO" id="GO:0005829">
    <property type="term" value="C:cytosol"/>
    <property type="evidence" value="ECO:0007669"/>
    <property type="project" value="TreeGrafter"/>
</dbReference>
<comment type="catalytic activity">
    <reaction evidence="3">
        <text>D-glucose + ATP = D-glucose 6-phosphate + ADP + H(+)</text>
        <dbReference type="Rhea" id="RHEA:17825"/>
        <dbReference type="ChEBI" id="CHEBI:4167"/>
        <dbReference type="ChEBI" id="CHEBI:15378"/>
        <dbReference type="ChEBI" id="CHEBI:30616"/>
        <dbReference type="ChEBI" id="CHEBI:61548"/>
        <dbReference type="ChEBI" id="CHEBI:456216"/>
        <dbReference type="EC" id="2.7.1.2"/>
    </reaction>
</comment>
<dbReference type="GO" id="GO:0006096">
    <property type="term" value="P:glycolytic process"/>
    <property type="evidence" value="ECO:0007669"/>
    <property type="project" value="UniProtKB-UniRule"/>
</dbReference>
<keyword evidence="2 3" id="KW-0418">Kinase</keyword>
<dbReference type="EC" id="2.7.1.2" evidence="3"/>
<dbReference type="InterPro" id="IPR043129">
    <property type="entry name" value="ATPase_NBD"/>
</dbReference>
<accession>K2KIV1</accession>
<dbReference type="Gene3D" id="3.30.420.40">
    <property type="match status" value="1"/>
</dbReference>
<dbReference type="STRING" id="745411.B3C1_03105"/>
<dbReference type="HAMAP" id="MF_00524">
    <property type="entry name" value="Glucokinase"/>
    <property type="match status" value="1"/>
</dbReference>
<comment type="caution">
    <text evidence="5">The sequence shown here is derived from an EMBL/GenBank/DDBJ whole genome shotgun (WGS) entry which is preliminary data.</text>
</comment>
<evidence type="ECO:0000313" key="5">
    <source>
        <dbReference type="EMBL" id="EKE77160.1"/>
    </source>
</evidence>
<dbReference type="PATRIC" id="fig|745411.4.peg.609"/>
<sequence length="333" mass="35028">MFEDGTVIMVTQTSPFVVADIGGTNARFGLVTGKTDGRFDIAYQERFPSGDFADMQALVAHYLALVADHAPKHVCLAVAGPVGGDEVHLTNLDWRFSINELRQALGLVQLEVINDFVAYANSIPLLPPQALVQVRDGKPVETAPIAVLGPGTGLGVASLVPNGKGGWSAIGCEGGHIALGAATEQQRQVLSALAEDLDFVSAERALSGSGLPNLYRAVAKVKGDVPKALTSADISEMALDGDPTCFETLSLFCEWLGGVASDIALAQGARGGLYLGGGILPRFLEFFLKSRFVDGFTQKGVMTGYLSDVPVYLAIETHSALTGAAAWLESHKI</sequence>
<name>K2KIV1_9GAMM</name>
<evidence type="ECO:0000256" key="2">
    <source>
        <dbReference type="ARBA" id="ARBA00022777"/>
    </source>
</evidence>
<dbReference type="PANTHER" id="PTHR47690:SF1">
    <property type="entry name" value="GLUCOKINASE"/>
    <property type="match status" value="1"/>
</dbReference>
<evidence type="ECO:0000313" key="6">
    <source>
        <dbReference type="Proteomes" id="UP000006755"/>
    </source>
</evidence>
<dbReference type="Proteomes" id="UP000006755">
    <property type="component" value="Unassembled WGS sequence"/>
</dbReference>
<dbReference type="Pfam" id="PF02685">
    <property type="entry name" value="Glucokinase"/>
    <property type="match status" value="1"/>
</dbReference>
<keyword evidence="3" id="KW-0547">Nucleotide-binding</keyword>
<dbReference type="AlphaFoldDB" id="K2KIV1"/>
<feature type="binding site" evidence="3">
    <location>
        <begin position="19"/>
        <end position="24"/>
    </location>
    <ligand>
        <name>ATP</name>
        <dbReference type="ChEBI" id="CHEBI:30616"/>
    </ligand>
</feature>
<keyword evidence="6" id="KW-1185">Reference proteome</keyword>
<comment type="subcellular location">
    <subcellularLocation>
        <location evidence="3">Cytoplasm</location>
    </subcellularLocation>
</comment>
<dbReference type="GO" id="GO:0004340">
    <property type="term" value="F:glucokinase activity"/>
    <property type="evidence" value="ECO:0007669"/>
    <property type="project" value="UniProtKB-UniRule"/>
</dbReference>
<dbReference type="EMBL" id="AMRI01000003">
    <property type="protein sequence ID" value="EKE77160.1"/>
    <property type="molecule type" value="Genomic_DNA"/>
</dbReference>
<keyword evidence="3" id="KW-0324">Glycolysis</keyword>
<dbReference type="eggNOG" id="COG0837">
    <property type="taxonomic scope" value="Bacteria"/>
</dbReference>
<dbReference type="SUPFAM" id="SSF53067">
    <property type="entry name" value="Actin-like ATPase domain"/>
    <property type="match status" value="1"/>
</dbReference>
<keyword evidence="1 3" id="KW-0808">Transferase</keyword>
<gene>
    <name evidence="3 5" type="primary">glk</name>
    <name evidence="5" type="ORF">B3C1_03105</name>
</gene>
<dbReference type="InterPro" id="IPR050201">
    <property type="entry name" value="Bacterial_glucokinase"/>
</dbReference>
<protein>
    <recommendedName>
        <fullName evidence="3">Glucokinase</fullName>
        <ecNumber evidence="3">2.7.1.2</ecNumber>
    </recommendedName>
    <alternativeName>
        <fullName evidence="3">Glucose kinase</fullName>
    </alternativeName>
</protein>
<organism evidence="5 6">
    <name type="scientific">Gallaecimonas xiamenensis 3-C-1</name>
    <dbReference type="NCBI Taxonomy" id="745411"/>
    <lineage>
        <taxon>Bacteria</taxon>
        <taxon>Pseudomonadati</taxon>
        <taxon>Pseudomonadota</taxon>
        <taxon>Gammaproteobacteria</taxon>
        <taxon>Enterobacterales</taxon>
        <taxon>Gallaecimonadaceae</taxon>
        <taxon>Gallaecimonas</taxon>
    </lineage>
</organism>
<dbReference type="InterPro" id="IPR003836">
    <property type="entry name" value="Glucokinase"/>
</dbReference>
<keyword evidence="3" id="KW-0963">Cytoplasm</keyword>